<feature type="transmembrane region" description="Helical" evidence="1">
    <location>
        <begin position="63"/>
        <end position="82"/>
    </location>
</feature>
<keyword evidence="1" id="KW-0812">Transmembrane</keyword>
<evidence type="ECO:0000256" key="1">
    <source>
        <dbReference type="SAM" id="Phobius"/>
    </source>
</evidence>
<organism evidence="2 3">
    <name type="scientific">Anaerocellum danielii</name>
    <dbReference type="NCBI Taxonomy" id="1387557"/>
    <lineage>
        <taxon>Bacteria</taxon>
        <taxon>Bacillati</taxon>
        <taxon>Bacillota</taxon>
        <taxon>Bacillota incertae sedis</taxon>
        <taxon>Caldicellulosiruptorales</taxon>
        <taxon>Caldicellulosiruptoraceae</taxon>
        <taxon>Anaerocellum</taxon>
    </lineage>
</organism>
<dbReference type="Pfam" id="PF11667">
    <property type="entry name" value="DUF3267"/>
    <property type="match status" value="1"/>
</dbReference>
<dbReference type="Proteomes" id="UP001322744">
    <property type="component" value="Chromosome"/>
</dbReference>
<keyword evidence="3" id="KW-1185">Reference proteome</keyword>
<name>A0ABZ0U3P1_9FIRM</name>
<evidence type="ECO:0000313" key="2">
    <source>
        <dbReference type="EMBL" id="WPX10087.1"/>
    </source>
</evidence>
<keyword evidence="1" id="KW-0472">Membrane</keyword>
<accession>A0ABZ0U3P1</accession>
<proteinExistence type="predicted"/>
<dbReference type="InterPro" id="IPR021683">
    <property type="entry name" value="DUF3267"/>
</dbReference>
<feature type="transmembrane region" description="Helical" evidence="1">
    <location>
        <begin position="29"/>
        <end position="51"/>
    </location>
</feature>
<feature type="transmembrane region" description="Helical" evidence="1">
    <location>
        <begin position="146"/>
        <end position="170"/>
    </location>
</feature>
<dbReference type="RefSeq" id="WP_045174856.1">
    <property type="nucleotide sequence ID" value="NZ_CP139957.1"/>
</dbReference>
<keyword evidence="1" id="KW-1133">Transmembrane helix</keyword>
<reference evidence="2 3" key="1">
    <citation type="submission" date="2023-12" db="EMBL/GenBank/DDBJ databases">
        <authorList>
            <person name="Manesh M.J.H."/>
            <person name="Bing R.G."/>
            <person name="Willard D.J."/>
            <person name="Kelly R.M."/>
        </authorList>
    </citation>
    <scope>NUCLEOTIDE SEQUENCE [LARGE SCALE GENOMIC DNA]</scope>
    <source>
        <strain evidence="2 3">DSM 8977</strain>
    </source>
</reference>
<evidence type="ECO:0000313" key="3">
    <source>
        <dbReference type="Proteomes" id="UP001322744"/>
    </source>
</evidence>
<dbReference type="EMBL" id="CP139957">
    <property type="protein sequence ID" value="WPX10087.1"/>
    <property type="molecule type" value="Genomic_DNA"/>
</dbReference>
<protein>
    <submittedName>
        <fullName evidence="2">DUF3267 domain-containing protein</fullName>
    </submittedName>
</protein>
<gene>
    <name evidence="2" type="ORF">SOJ16_001347</name>
</gene>
<sequence length="192" mass="21873">MKLRIGKPPINESVNIAEWTLIKEPKNPLVTQILSMPIGLISAGLIFFILYYFKGIKLPKFGLIYIFAIFLVMLLHELIHAMCYPGSIFSENTIIGYWPEVGACYAYSNEALKRNRYLLVYVAPFFVLSVIPTIIMLFLNFSRNDLILLIALLNALGSCVDIFFSILILLQVPKEGILVNSEEKTYWKITNC</sequence>
<feature type="transmembrane region" description="Helical" evidence="1">
    <location>
        <begin position="118"/>
        <end position="139"/>
    </location>
</feature>